<reference evidence="4" key="1">
    <citation type="submission" date="2025-08" db="UniProtKB">
        <authorList>
            <consortium name="RefSeq"/>
        </authorList>
    </citation>
    <scope>IDENTIFICATION</scope>
    <source>
        <tissue evidence="4">Whole Larva</tissue>
    </source>
</reference>
<dbReference type="InterPro" id="IPR013783">
    <property type="entry name" value="Ig-like_fold"/>
</dbReference>
<dbReference type="Proteomes" id="UP000695000">
    <property type="component" value="Unplaced"/>
</dbReference>
<dbReference type="PROSITE" id="PS50202">
    <property type="entry name" value="MSP"/>
    <property type="match status" value="1"/>
</dbReference>
<dbReference type="SUPFAM" id="SSF49354">
    <property type="entry name" value="PapD-like"/>
    <property type="match status" value="1"/>
</dbReference>
<dbReference type="RefSeq" id="XP_017780152.1">
    <property type="nucleotide sequence ID" value="XM_017924663.1"/>
</dbReference>
<protein>
    <submittedName>
        <fullName evidence="4">Vesicle-associated protein 2-1-like</fullName>
    </submittedName>
</protein>
<evidence type="ECO:0000313" key="4">
    <source>
        <dbReference type="RefSeq" id="XP_017780152.1"/>
    </source>
</evidence>
<gene>
    <name evidence="4" type="primary">LOC108565284</name>
</gene>
<dbReference type="PANTHER" id="PTHR46384:SF1">
    <property type="entry name" value="MOTILE SPERM DOMAIN-CONTAINING PROTEIN 2"/>
    <property type="match status" value="1"/>
</dbReference>
<dbReference type="GeneID" id="108565284"/>
<feature type="domain" description="MSP" evidence="2">
    <location>
        <begin position="13"/>
        <end position="131"/>
    </location>
</feature>
<dbReference type="Pfam" id="PF00635">
    <property type="entry name" value="Motile_Sperm"/>
    <property type="match status" value="1"/>
</dbReference>
<keyword evidence="1" id="KW-1133">Transmembrane helix</keyword>
<keyword evidence="1" id="KW-0472">Membrane</keyword>
<dbReference type="Gene3D" id="2.60.40.10">
    <property type="entry name" value="Immunoglobulins"/>
    <property type="match status" value="1"/>
</dbReference>
<dbReference type="InterPro" id="IPR008962">
    <property type="entry name" value="PapD-like_sf"/>
</dbReference>
<name>A0ABM1N002_NICVS</name>
<proteinExistence type="predicted"/>
<evidence type="ECO:0000259" key="2">
    <source>
        <dbReference type="PROSITE" id="PS50202"/>
    </source>
</evidence>
<evidence type="ECO:0000313" key="3">
    <source>
        <dbReference type="Proteomes" id="UP000695000"/>
    </source>
</evidence>
<keyword evidence="1" id="KW-0812">Transmembrane</keyword>
<dbReference type="InterPro" id="IPR000535">
    <property type="entry name" value="MSP_dom"/>
</dbReference>
<dbReference type="PANTHER" id="PTHR46384">
    <property type="entry name" value="MOTILE SPERM DOMAIN-CONTAINING PROTEIN 2"/>
    <property type="match status" value="1"/>
</dbReference>
<dbReference type="InterPro" id="IPR053012">
    <property type="entry name" value="ER-organelle_contact"/>
</dbReference>
<evidence type="ECO:0000256" key="1">
    <source>
        <dbReference type="SAM" id="Phobius"/>
    </source>
</evidence>
<organism evidence="3 4">
    <name type="scientific">Nicrophorus vespilloides</name>
    <name type="common">Boreal carrion beetle</name>
    <dbReference type="NCBI Taxonomy" id="110193"/>
    <lineage>
        <taxon>Eukaryota</taxon>
        <taxon>Metazoa</taxon>
        <taxon>Ecdysozoa</taxon>
        <taxon>Arthropoda</taxon>
        <taxon>Hexapoda</taxon>
        <taxon>Insecta</taxon>
        <taxon>Pterygota</taxon>
        <taxon>Neoptera</taxon>
        <taxon>Endopterygota</taxon>
        <taxon>Coleoptera</taxon>
        <taxon>Polyphaga</taxon>
        <taxon>Staphyliniformia</taxon>
        <taxon>Silphidae</taxon>
        <taxon>Nicrophorinae</taxon>
        <taxon>Nicrophorus</taxon>
    </lineage>
</organism>
<keyword evidence="3" id="KW-1185">Reference proteome</keyword>
<feature type="transmembrane region" description="Helical" evidence="1">
    <location>
        <begin position="192"/>
        <end position="212"/>
    </location>
</feature>
<sequence>MSDTAGDKDSDGDLRISPSSVVNFVKDKDEYSSVLELQNVSKQHLSYKMKTTTPEKFRVKPSAGVLSPGESATVVVSIHPAFQLNGCSKDKFLILFLPIESPTMTSQELSELWKNSLNNKSIRQRRLRCAVDATLEELKGGGGVGGGGGSGVDAQMRPCYSIEKQQLFDRKLIAELRNNQYDLNFNVKMVKYMMYVILFMIFIFAVCMYKIILTMVTHIACNIQPSLMVDGGQEK</sequence>
<accession>A0ABM1N002</accession>